<dbReference type="InterPro" id="IPR057982">
    <property type="entry name" value="TPR_NAA35"/>
</dbReference>
<evidence type="ECO:0000256" key="2">
    <source>
        <dbReference type="ARBA" id="ARBA00006289"/>
    </source>
</evidence>
<evidence type="ECO:0000259" key="4">
    <source>
        <dbReference type="Pfam" id="PF04112"/>
    </source>
</evidence>
<dbReference type="PANTHER" id="PTHR21373">
    <property type="entry name" value="GLUCOSE REPRESSIBLE PROTEIN MAK10"/>
    <property type="match status" value="1"/>
</dbReference>
<evidence type="ECO:0000256" key="1">
    <source>
        <dbReference type="ARBA" id="ARBA00004496"/>
    </source>
</evidence>
<name>C5LRH0_PERM5</name>
<evidence type="ECO:0000256" key="3">
    <source>
        <dbReference type="ARBA" id="ARBA00022490"/>
    </source>
</evidence>
<reference evidence="6 7" key="1">
    <citation type="submission" date="2008-07" db="EMBL/GenBank/DDBJ databases">
        <authorList>
            <person name="El-Sayed N."/>
            <person name="Caler E."/>
            <person name="Inman J."/>
            <person name="Amedeo P."/>
            <person name="Hass B."/>
            <person name="Wortman J."/>
        </authorList>
    </citation>
    <scope>NUCLEOTIDE SEQUENCE [LARGE SCALE GENOMIC DNA]</scope>
    <source>
        <strain evidence="7">ATCC 50983 / TXsc</strain>
    </source>
</reference>
<dbReference type="InterPro" id="IPR057983">
    <property type="entry name" value="NAA35-like_N"/>
</dbReference>
<keyword evidence="7" id="KW-1185">Reference proteome</keyword>
<dbReference type="Proteomes" id="UP000007800">
    <property type="component" value="Unassembled WGS sequence"/>
</dbReference>
<proteinExistence type="inferred from homology"/>
<dbReference type="OMA" id="WTDITNT"/>
<comment type="similarity">
    <text evidence="2">Belongs to the MAK10 family.</text>
</comment>
<feature type="domain" description="NAA35-like TPR repeats" evidence="5">
    <location>
        <begin position="250"/>
        <end position="418"/>
    </location>
</feature>
<keyword evidence="3" id="KW-0963">Cytoplasm</keyword>
<organism evidence="7">
    <name type="scientific">Perkinsus marinus (strain ATCC 50983 / TXsc)</name>
    <dbReference type="NCBI Taxonomy" id="423536"/>
    <lineage>
        <taxon>Eukaryota</taxon>
        <taxon>Sar</taxon>
        <taxon>Alveolata</taxon>
        <taxon>Perkinsozoa</taxon>
        <taxon>Perkinsea</taxon>
        <taxon>Perkinsida</taxon>
        <taxon>Perkinsidae</taxon>
        <taxon>Perkinsus</taxon>
    </lineage>
</organism>
<dbReference type="PANTHER" id="PTHR21373:SF0">
    <property type="entry name" value="N-ALPHA-ACETYLTRANSFERASE 35, NATC AUXILIARY SUBUNIT"/>
    <property type="match status" value="1"/>
</dbReference>
<dbReference type="EMBL" id="GG684789">
    <property type="protein sequence ID" value="EER00673.1"/>
    <property type="molecule type" value="Genomic_DNA"/>
</dbReference>
<dbReference type="OrthoDB" id="269405at2759"/>
<dbReference type="GeneID" id="9043821"/>
<dbReference type="GO" id="GO:0031417">
    <property type="term" value="C:NatC complex"/>
    <property type="evidence" value="ECO:0007669"/>
    <property type="project" value="InterPro"/>
</dbReference>
<comment type="subcellular location">
    <subcellularLocation>
        <location evidence="1">Cytoplasm</location>
    </subcellularLocation>
</comment>
<gene>
    <name evidence="6" type="ORF">Pmar_PMAR010710</name>
</gene>
<feature type="domain" description="NAA35-like N-terminal" evidence="4">
    <location>
        <begin position="4"/>
        <end position="91"/>
    </location>
</feature>
<dbReference type="Pfam" id="PF25789">
    <property type="entry name" value="TPR_NAA35"/>
    <property type="match status" value="1"/>
</dbReference>
<evidence type="ECO:0000313" key="6">
    <source>
        <dbReference type="EMBL" id="EER00673.1"/>
    </source>
</evidence>
<protein>
    <submittedName>
        <fullName evidence="6">Uncharacterized protein</fullName>
    </submittedName>
</protein>
<feature type="non-terminal residue" evidence="6">
    <location>
        <position position="421"/>
    </location>
</feature>
<dbReference type="RefSeq" id="XP_002767955.1">
    <property type="nucleotide sequence ID" value="XM_002767909.1"/>
</dbReference>
<dbReference type="InterPro" id="IPR007244">
    <property type="entry name" value="Naa35_N"/>
</dbReference>
<sequence length="421" mass="47265">MGLGQLVHGEDYSPFEAMSAIELMQPKMDVGLQTPANLEKVIDTIGDLSDADAKYVADGMLAMMYLYFNGNTTLQTVWSCLLCHHLDAVRHAGLKYFLNLALRCSGLAREIMLESDVIADEDAPLALLGADLEPKKLPVVTDCLGGRIALLEELEEMLECVKNSKNEGCKKTVVDEVLDALQRAGHDGVLVDEEERRKQLDRLFDASINNNDMPPGPPRQVPSLSREDAYSSMDSLLTDIGYAFEGLSRITSLDNLEHFLEDLRHGSASEQPLVRAIISLRLMDTVDVEALVKDSLESFGVPSDLWTAHRDISTDVLANCVRLTQLRARTLLKSRSRQHRSIPKLIPEYNFMQTQGLGMDEMLEINYGKRLGFKKPMWTWVTDQAISLMQIELQLTFELGLADNEEMPMLLWFEDYLIGVR</sequence>
<accession>C5LRH0</accession>
<dbReference type="InParanoid" id="C5LRH0"/>
<evidence type="ECO:0000313" key="7">
    <source>
        <dbReference type="Proteomes" id="UP000007800"/>
    </source>
</evidence>
<dbReference type="AlphaFoldDB" id="C5LRH0"/>
<evidence type="ECO:0000259" key="5">
    <source>
        <dbReference type="Pfam" id="PF25789"/>
    </source>
</evidence>
<dbReference type="Pfam" id="PF04112">
    <property type="entry name" value="Mak10"/>
    <property type="match status" value="1"/>
</dbReference>